<dbReference type="EMBL" id="GBXM01042273">
    <property type="protein sequence ID" value="JAH66304.1"/>
    <property type="molecule type" value="Transcribed_RNA"/>
</dbReference>
<accession>A0A0E9UKE3</accession>
<proteinExistence type="predicted"/>
<organism evidence="1">
    <name type="scientific">Anguilla anguilla</name>
    <name type="common">European freshwater eel</name>
    <name type="synonym">Muraena anguilla</name>
    <dbReference type="NCBI Taxonomy" id="7936"/>
    <lineage>
        <taxon>Eukaryota</taxon>
        <taxon>Metazoa</taxon>
        <taxon>Chordata</taxon>
        <taxon>Craniata</taxon>
        <taxon>Vertebrata</taxon>
        <taxon>Euteleostomi</taxon>
        <taxon>Actinopterygii</taxon>
        <taxon>Neopterygii</taxon>
        <taxon>Teleostei</taxon>
        <taxon>Anguilliformes</taxon>
        <taxon>Anguillidae</taxon>
        <taxon>Anguilla</taxon>
    </lineage>
</organism>
<reference evidence="1" key="2">
    <citation type="journal article" date="2015" name="Fish Shellfish Immunol.">
        <title>Early steps in the European eel (Anguilla anguilla)-Vibrio vulnificus interaction in the gills: Role of the RtxA13 toxin.</title>
        <authorList>
            <person name="Callol A."/>
            <person name="Pajuelo D."/>
            <person name="Ebbesson L."/>
            <person name="Teles M."/>
            <person name="MacKenzie S."/>
            <person name="Amaro C."/>
        </authorList>
    </citation>
    <scope>NUCLEOTIDE SEQUENCE</scope>
</reference>
<evidence type="ECO:0000313" key="1">
    <source>
        <dbReference type="EMBL" id="JAH66304.1"/>
    </source>
</evidence>
<reference evidence="1" key="1">
    <citation type="submission" date="2014-11" db="EMBL/GenBank/DDBJ databases">
        <authorList>
            <person name="Amaro Gonzalez C."/>
        </authorList>
    </citation>
    <scope>NUCLEOTIDE SEQUENCE</scope>
</reference>
<sequence length="10" mass="1107">MLIADKNSLC</sequence>
<protein>
    <submittedName>
        <fullName evidence="1">Uncharacterized protein</fullName>
    </submittedName>
</protein>
<name>A0A0E9UKE3_ANGAN</name>